<sequence length="349" mass="38471">MLQPGRHANTSDYRYGFQGQEMDDEVKGEGNSLNYAFRMHDPRTARFFAPDPLTKKYPWYSPYSFSGNRVIDAFEIEGLEPSKNPEGNGGAKEIIAKVEVGYIGTASNVSQAKTNGAQSVGAKLSYIECETCNIGGNDINRITKEKGISYISDVDKSVGRFNMYVQSSGAVLVLEDEKQINLNNYEQFVANNLLQNFISGKGPENYVFPTDGIISRSFLGSEILNKAMEEFRSTPNETTFRTSFGPKDLGSNLLNNETAFNISGLVGSALITIVPSGDLINITIFNVTSLTSGALTAKAWSRLPFVDSESGWPTSYVRDKTLYNNSGKRTRFGNISQTFQLTLPNPKKK</sequence>
<evidence type="ECO:0008006" key="3">
    <source>
        <dbReference type="Google" id="ProtNLM"/>
    </source>
</evidence>
<comment type="caution">
    <text evidence="1">The sequence shown here is derived from an EMBL/GenBank/DDBJ whole genome shotgun (WGS) entry which is preliminary data.</text>
</comment>
<organism evidence="1 2">
    <name type="scientific">Aequorivita antarctica</name>
    <dbReference type="NCBI Taxonomy" id="153266"/>
    <lineage>
        <taxon>Bacteria</taxon>
        <taxon>Pseudomonadati</taxon>
        <taxon>Bacteroidota</taxon>
        <taxon>Flavobacteriia</taxon>
        <taxon>Flavobacteriales</taxon>
        <taxon>Flavobacteriaceae</taxon>
        <taxon>Aequorivita</taxon>
    </lineage>
</organism>
<dbReference type="EMBL" id="VORT01000007">
    <property type="protein sequence ID" value="TXD72800.1"/>
    <property type="molecule type" value="Genomic_DNA"/>
</dbReference>
<evidence type="ECO:0000313" key="2">
    <source>
        <dbReference type="Proteomes" id="UP000321497"/>
    </source>
</evidence>
<keyword evidence="2" id="KW-1185">Reference proteome</keyword>
<name>A0A5C6YYL8_9FLAO</name>
<dbReference type="Gene3D" id="2.180.10.10">
    <property type="entry name" value="RHS repeat-associated core"/>
    <property type="match status" value="1"/>
</dbReference>
<evidence type="ECO:0000313" key="1">
    <source>
        <dbReference type="EMBL" id="TXD72800.1"/>
    </source>
</evidence>
<proteinExistence type="predicted"/>
<dbReference type="RefSeq" id="WP_111844841.1">
    <property type="nucleotide sequence ID" value="NZ_UEGI01000010.1"/>
</dbReference>
<dbReference type="OrthoDB" id="1377511at2"/>
<reference evidence="1 2" key="1">
    <citation type="submission" date="2019-08" db="EMBL/GenBank/DDBJ databases">
        <title>Genome of Aequorivita antarctica SW49 (type strain).</title>
        <authorList>
            <person name="Bowman J.P."/>
        </authorList>
    </citation>
    <scope>NUCLEOTIDE SEQUENCE [LARGE SCALE GENOMIC DNA]</scope>
    <source>
        <strain evidence="1 2">SW49</strain>
    </source>
</reference>
<dbReference type="AlphaFoldDB" id="A0A5C6YYL8"/>
<dbReference type="Proteomes" id="UP000321497">
    <property type="component" value="Unassembled WGS sequence"/>
</dbReference>
<accession>A0A5C6YYL8</accession>
<gene>
    <name evidence="1" type="ORF">ESU54_11325</name>
</gene>
<protein>
    <recommendedName>
        <fullName evidence="3">RHS repeat-associated core domain-containing protein</fullName>
    </recommendedName>
</protein>